<dbReference type="FunFam" id="3.90.950.10:FF:000001">
    <property type="entry name" value="dITP/XTP pyrophosphatase"/>
    <property type="match status" value="1"/>
</dbReference>
<dbReference type="RefSeq" id="WP_036085571.1">
    <property type="nucleotide sequence ID" value="NZ_CBCSHQ010000005.1"/>
</dbReference>
<comment type="caution">
    <text evidence="12">The sequence shown here is derived from an EMBL/GenBank/DDBJ whole genome shotgun (WGS) entry which is preliminary data.</text>
</comment>
<accession>A0A099WB54</accession>
<dbReference type="GO" id="GO:0005829">
    <property type="term" value="C:cytosol"/>
    <property type="evidence" value="ECO:0007669"/>
    <property type="project" value="TreeGrafter"/>
</dbReference>
<dbReference type="EMBL" id="JNFA01000019">
    <property type="protein sequence ID" value="KGL41713.1"/>
    <property type="molecule type" value="Genomic_DNA"/>
</dbReference>
<feature type="binding site" evidence="10">
    <location>
        <position position="70"/>
    </location>
    <ligand>
        <name>Mg(2+)</name>
        <dbReference type="ChEBI" id="CHEBI:18420"/>
    </ligand>
</feature>
<evidence type="ECO:0000313" key="13">
    <source>
        <dbReference type="Proteomes" id="UP000029844"/>
    </source>
</evidence>
<dbReference type="GO" id="GO:0046872">
    <property type="term" value="F:metal ion binding"/>
    <property type="evidence" value="ECO:0007669"/>
    <property type="project" value="UniProtKB-KW"/>
</dbReference>
<evidence type="ECO:0000256" key="8">
    <source>
        <dbReference type="ARBA" id="ARBA00051875"/>
    </source>
</evidence>
<evidence type="ECO:0000256" key="3">
    <source>
        <dbReference type="ARBA" id="ARBA00022723"/>
    </source>
</evidence>
<feature type="binding site" evidence="10">
    <location>
        <begin position="153"/>
        <end position="156"/>
    </location>
    <ligand>
        <name>substrate</name>
    </ligand>
</feature>
<evidence type="ECO:0000256" key="10">
    <source>
        <dbReference type="HAMAP-Rule" id="MF_01405"/>
    </source>
</evidence>
<evidence type="ECO:0000256" key="2">
    <source>
        <dbReference type="ARBA" id="ARBA00011738"/>
    </source>
</evidence>
<keyword evidence="6 10" id="KW-0460">Magnesium</keyword>
<evidence type="ECO:0000256" key="1">
    <source>
        <dbReference type="ARBA" id="ARBA00008023"/>
    </source>
</evidence>
<organism evidence="12 13">
    <name type="scientific">Listeria booriae</name>
    <dbReference type="NCBI Taxonomy" id="1552123"/>
    <lineage>
        <taxon>Bacteria</taxon>
        <taxon>Bacillati</taxon>
        <taxon>Bacillota</taxon>
        <taxon>Bacilli</taxon>
        <taxon>Bacillales</taxon>
        <taxon>Listeriaceae</taxon>
        <taxon>Listeria</taxon>
    </lineage>
</organism>
<dbReference type="Gene3D" id="3.90.950.10">
    <property type="match status" value="1"/>
</dbReference>
<evidence type="ECO:0000256" key="5">
    <source>
        <dbReference type="ARBA" id="ARBA00022801"/>
    </source>
</evidence>
<dbReference type="GO" id="GO:0009146">
    <property type="term" value="P:purine nucleoside triphosphate catabolic process"/>
    <property type="evidence" value="ECO:0007669"/>
    <property type="project" value="UniProtKB-UniRule"/>
</dbReference>
<evidence type="ECO:0000256" key="6">
    <source>
        <dbReference type="ARBA" id="ARBA00022842"/>
    </source>
</evidence>
<dbReference type="AlphaFoldDB" id="A0A099WB54"/>
<reference evidence="12 13" key="1">
    <citation type="submission" date="2014-05" db="EMBL/GenBank/DDBJ databases">
        <title>Novel Listeriaceae from food processing environments.</title>
        <authorList>
            <person name="den Bakker H.C."/>
        </authorList>
    </citation>
    <scope>NUCLEOTIDE SEQUENCE [LARGE SCALE GENOMIC DNA]</scope>
    <source>
        <strain evidence="12 13">FSL A5-0281</strain>
    </source>
</reference>
<proteinExistence type="inferred from homology"/>
<dbReference type="EC" id="3.6.1.66" evidence="10"/>
<dbReference type="Proteomes" id="UP000029844">
    <property type="component" value="Unassembled WGS sequence"/>
</dbReference>
<dbReference type="GeneID" id="58717257"/>
<feature type="binding site" evidence="10">
    <location>
        <begin position="8"/>
        <end position="13"/>
    </location>
    <ligand>
        <name>substrate</name>
    </ligand>
</feature>
<dbReference type="HAMAP" id="MF_01405">
    <property type="entry name" value="Non_canon_purine_NTPase"/>
    <property type="match status" value="1"/>
</dbReference>
<evidence type="ECO:0000256" key="9">
    <source>
        <dbReference type="ARBA" id="ARBA00052017"/>
    </source>
</evidence>
<dbReference type="CDD" id="cd00515">
    <property type="entry name" value="HAM1"/>
    <property type="match status" value="1"/>
</dbReference>
<gene>
    <name evidence="12" type="ORF">EP57_07680</name>
</gene>
<dbReference type="PANTHER" id="PTHR11067">
    <property type="entry name" value="INOSINE TRIPHOSPHATE PYROPHOSPHATASE/HAM1 PROTEIN"/>
    <property type="match status" value="1"/>
</dbReference>
<keyword evidence="3 10" id="KW-0479">Metal-binding</keyword>
<keyword evidence="13" id="KW-1185">Reference proteome</keyword>
<comment type="catalytic activity">
    <reaction evidence="10">
        <text>ITP + H2O = IMP + diphosphate + H(+)</text>
        <dbReference type="Rhea" id="RHEA:29399"/>
        <dbReference type="ChEBI" id="CHEBI:15377"/>
        <dbReference type="ChEBI" id="CHEBI:15378"/>
        <dbReference type="ChEBI" id="CHEBI:33019"/>
        <dbReference type="ChEBI" id="CHEBI:58053"/>
        <dbReference type="ChEBI" id="CHEBI:61402"/>
        <dbReference type="EC" id="3.6.1.66"/>
    </reaction>
</comment>
<protein>
    <recommendedName>
        <fullName evidence="10">dITP/XTP pyrophosphatase</fullName>
        <ecNumber evidence="10">3.6.1.66</ecNumber>
    </recommendedName>
    <alternativeName>
        <fullName evidence="10">Non-canonical purine NTP pyrophosphatase</fullName>
    </alternativeName>
    <alternativeName>
        <fullName evidence="10">Non-standard purine NTP pyrophosphatase</fullName>
    </alternativeName>
    <alternativeName>
        <fullName evidence="10">Nucleoside-triphosphate diphosphatase</fullName>
    </alternativeName>
    <alternativeName>
        <fullName evidence="10">Nucleoside-triphosphate pyrophosphatase</fullName>
        <shortName evidence="10">NTPase</shortName>
    </alternativeName>
</protein>
<dbReference type="STRING" id="1552123.EP57_07680"/>
<dbReference type="Pfam" id="PF01725">
    <property type="entry name" value="Ham1p_like"/>
    <property type="match status" value="1"/>
</dbReference>
<dbReference type="GO" id="GO:0000166">
    <property type="term" value="F:nucleotide binding"/>
    <property type="evidence" value="ECO:0007669"/>
    <property type="project" value="UniProtKB-KW"/>
</dbReference>
<comment type="catalytic activity">
    <reaction evidence="9 10">
        <text>XTP + H2O = XMP + diphosphate + H(+)</text>
        <dbReference type="Rhea" id="RHEA:28610"/>
        <dbReference type="ChEBI" id="CHEBI:15377"/>
        <dbReference type="ChEBI" id="CHEBI:15378"/>
        <dbReference type="ChEBI" id="CHEBI:33019"/>
        <dbReference type="ChEBI" id="CHEBI:57464"/>
        <dbReference type="ChEBI" id="CHEBI:61314"/>
        <dbReference type="EC" id="3.6.1.66"/>
    </reaction>
</comment>
<comment type="cofactor">
    <cofactor evidence="10">
        <name>Mg(2+)</name>
        <dbReference type="ChEBI" id="CHEBI:18420"/>
    </cofactor>
    <text evidence="10">Binds 1 Mg(2+) ion per subunit.</text>
</comment>
<dbReference type="NCBIfam" id="TIGR00042">
    <property type="entry name" value="RdgB/HAM1 family non-canonical purine NTP pyrophosphatase"/>
    <property type="match status" value="1"/>
</dbReference>
<dbReference type="InterPro" id="IPR002637">
    <property type="entry name" value="RdgB/HAM1"/>
</dbReference>
<dbReference type="GO" id="GO:0036220">
    <property type="term" value="F:ITP diphosphatase activity"/>
    <property type="evidence" value="ECO:0007669"/>
    <property type="project" value="UniProtKB-UniRule"/>
</dbReference>
<dbReference type="eggNOG" id="COG0127">
    <property type="taxonomic scope" value="Bacteria"/>
</dbReference>
<comment type="similarity">
    <text evidence="1 10 11">Belongs to the HAM1 NTPase family.</text>
</comment>
<keyword evidence="4 10" id="KW-0547">Nucleotide-binding</keyword>
<dbReference type="PANTHER" id="PTHR11067:SF9">
    <property type="entry name" value="INOSINE TRIPHOSPHATE PYROPHOSPHATASE"/>
    <property type="match status" value="1"/>
</dbReference>
<dbReference type="GO" id="GO:0009117">
    <property type="term" value="P:nucleotide metabolic process"/>
    <property type="evidence" value="ECO:0007669"/>
    <property type="project" value="UniProtKB-KW"/>
</dbReference>
<dbReference type="SUPFAM" id="SSF52972">
    <property type="entry name" value="ITPase-like"/>
    <property type="match status" value="1"/>
</dbReference>
<dbReference type="OrthoDB" id="9807456at2"/>
<keyword evidence="5 10" id="KW-0378">Hydrolase</keyword>
<comment type="function">
    <text evidence="10">Pyrophosphatase that catalyzes the hydrolysis of nucleoside triphosphates to their monophosphate derivatives, with a high preference for the non-canonical purine nucleotides XTP (xanthosine triphosphate), dITP (deoxyinosine triphosphate) and ITP. Seems to function as a house-cleaning enzyme that removes non-canonical purine nucleotides from the nucleotide pool, thus preventing their incorporation into DNA/RNA and avoiding chromosomal lesions.</text>
</comment>
<feature type="binding site" evidence="10">
    <location>
        <position position="41"/>
    </location>
    <ligand>
        <name>Mg(2+)</name>
        <dbReference type="ChEBI" id="CHEBI:18420"/>
    </ligand>
</feature>
<feature type="binding site" evidence="10">
    <location>
        <begin position="181"/>
        <end position="182"/>
    </location>
    <ligand>
        <name>substrate</name>
    </ligand>
</feature>
<dbReference type="GO" id="GO:0035870">
    <property type="term" value="F:dITP diphosphatase activity"/>
    <property type="evidence" value="ECO:0007669"/>
    <property type="project" value="UniProtKB-UniRule"/>
</dbReference>
<dbReference type="InterPro" id="IPR020922">
    <property type="entry name" value="dITP/XTP_pyrophosphatase"/>
</dbReference>
<evidence type="ECO:0000256" key="11">
    <source>
        <dbReference type="RuleBase" id="RU003781"/>
    </source>
</evidence>
<feature type="binding site" evidence="10">
    <location>
        <position position="176"/>
    </location>
    <ligand>
        <name>substrate</name>
    </ligand>
</feature>
<dbReference type="GO" id="GO:0017111">
    <property type="term" value="F:ribonucleoside triphosphate phosphatase activity"/>
    <property type="evidence" value="ECO:0007669"/>
    <property type="project" value="InterPro"/>
</dbReference>
<comment type="subunit">
    <text evidence="2 10">Homodimer.</text>
</comment>
<name>A0A099WB54_9LIST</name>
<evidence type="ECO:0000313" key="12">
    <source>
        <dbReference type="EMBL" id="KGL41713.1"/>
    </source>
</evidence>
<comment type="catalytic activity">
    <reaction evidence="8 10">
        <text>dITP + H2O = dIMP + diphosphate + H(+)</text>
        <dbReference type="Rhea" id="RHEA:28342"/>
        <dbReference type="ChEBI" id="CHEBI:15377"/>
        <dbReference type="ChEBI" id="CHEBI:15378"/>
        <dbReference type="ChEBI" id="CHEBI:33019"/>
        <dbReference type="ChEBI" id="CHEBI:61194"/>
        <dbReference type="ChEBI" id="CHEBI:61382"/>
        <dbReference type="EC" id="3.6.1.66"/>
    </reaction>
</comment>
<dbReference type="GO" id="GO:0036222">
    <property type="term" value="F:XTP diphosphatase activity"/>
    <property type="evidence" value="ECO:0007669"/>
    <property type="project" value="UniProtKB-UniRule"/>
</dbReference>
<keyword evidence="7 10" id="KW-0546">Nucleotide metabolism</keyword>
<feature type="binding site" evidence="10">
    <location>
        <position position="71"/>
    </location>
    <ligand>
        <name>substrate</name>
    </ligand>
</feature>
<feature type="active site" description="Proton acceptor" evidence="10">
    <location>
        <position position="70"/>
    </location>
</feature>
<sequence>MKKLVIATNNPGKAKEFEKLFGAHGIEILTLADFPEIGEIEETGTTFAENAALKAETVAQKINQVVIGDDSGLIVDALNGAPGVYSARYAGNQHNDADNNEKLLKELTDVPASARQARFHCTLAVAFPGKETQFFTGECEGSILTAPQGENGFGYDPLFYLASFDKSMAEIPPEEKNKISHRAKALEKVAKNIDQLIEKIV</sequence>
<evidence type="ECO:0000256" key="4">
    <source>
        <dbReference type="ARBA" id="ARBA00022741"/>
    </source>
</evidence>
<dbReference type="InterPro" id="IPR029001">
    <property type="entry name" value="ITPase-like_fam"/>
</dbReference>
<dbReference type="NCBIfam" id="NF011397">
    <property type="entry name" value="PRK14822.1"/>
    <property type="match status" value="1"/>
</dbReference>
<evidence type="ECO:0000256" key="7">
    <source>
        <dbReference type="ARBA" id="ARBA00023080"/>
    </source>
</evidence>